<keyword evidence="2" id="KW-1185">Reference proteome</keyword>
<evidence type="ECO:0000313" key="1">
    <source>
        <dbReference type="EMBL" id="EET60377.1"/>
    </source>
</evidence>
<dbReference type="AlphaFoldDB" id="C6LG13"/>
<dbReference type="EMBL" id="ACCL02000011">
    <property type="protein sequence ID" value="EET60377.1"/>
    <property type="molecule type" value="Genomic_DNA"/>
</dbReference>
<organism evidence="1 2">
    <name type="scientific">Marvinbryantia formatexigens DSM 14469</name>
    <dbReference type="NCBI Taxonomy" id="478749"/>
    <lineage>
        <taxon>Bacteria</taxon>
        <taxon>Bacillati</taxon>
        <taxon>Bacillota</taxon>
        <taxon>Clostridia</taxon>
        <taxon>Lachnospirales</taxon>
        <taxon>Lachnospiraceae</taxon>
        <taxon>Marvinbryantia</taxon>
    </lineage>
</organism>
<dbReference type="Proteomes" id="UP000005561">
    <property type="component" value="Unassembled WGS sequence"/>
</dbReference>
<proteinExistence type="predicted"/>
<dbReference type="RefSeq" id="WP_006862357.1">
    <property type="nucleotide sequence ID" value="NZ_ACCL02000011.1"/>
</dbReference>
<name>C6LG13_9FIRM</name>
<reference evidence="1" key="1">
    <citation type="submission" date="2009-07" db="EMBL/GenBank/DDBJ databases">
        <authorList>
            <person name="Weinstock G."/>
            <person name="Sodergren E."/>
            <person name="Clifton S."/>
            <person name="Fulton L."/>
            <person name="Fulton B."/>
            <person name="Courtney L."/>
            <person name="Fronick C."/>
            <person name="Harrison M."/>
            <person name="Strong C."/>
            <person name="Farmer C."/>
            <person name="Delahaunty K."/>
            <person name="Markovic C."/>
            <person name="Hall O."/>
            <person name="Minx P."/>
            <person name="Tomlinson C."/>
            <person name="Mitreva M."/>
            <person name="Nelson J."/>
            <person name="Hou S."/>
            <person name="Wollam A."/>
            <person name="Pepin K.H."/>
            <person name="Johnson M."/>
            <person name="Bhonagiri V."/>
            <person name="Nash W.E."/>
            <person name="Warren W."/>
            <person name="Chinwalla A."/>
            <person name="Mardis E.R."/>
            <person name="Wilson R.K."/>
        </authorList>
    </citation>
    <scope>NUCLEOTIDE SEQUENCE [LARGE SCALE GENOMIC DNA]</scope>
    <source>
        <strain evidence="1">DSM 14469</strain>
    </source>
</reference>
<protein>
    <submittedName>
        <fullName evidence="1">Uncharacterized protein</fullName>
    </submittedName>
</protein>
<gene>
    <name evidence="1" type="ORF">BRYFOR_07573</name>
</gene>
<accession>C6LG13</accession>
<dbReference type="OrthoDB" id="9994601at2"/>
<evidence type="ECO:0000313" key="2">
    <source>
        <dbReference type="Proteomes" id="UP000005561"/>
    </source>
</evidence>
<sequence>MDKVDETIESICDWIQVQIKESDGMYDGSVVPEMTKALAELVSARWLSVISENNLLENAEMLLNKRMTESLQKLNQHLHY</sequence>
<comment type="caution">
    <text evidence="1">The sequence shown here is derived from an EMBL/GenBank/DDBJ whole genome shotgun (WGS) entry which is preliminary data.</text>
</comment>